<gene>
    <name evidence="2" type="ORF">R0H03_10205</name>
</gene>
<dbReference type="InterPro" id="IPR055871">
    <property type="entry name" value="DUF7448"/>
</dbReference>
<sequence>MRYGDFGDLKKQLISHRVVKWTPDKLVLENGTVLTIEESESDCCAWAGGGFKDVKLDAAITNVEVSEVVEDNFDEYGDEVCNSVKVTLFHNLNPVAVANCSADNGNGGYYYSVCSLVIKGIHYPVVEA</sequence>
<reference evidence="2" key="2">
    <citation type="submission" date="2023-10" db="EMBL/GenBank/DDBJ databases">
        <authorList>
            <person name="Khurajog B."/>
        </authorList>
    </citation>
    <scope>NUCLEOTIDE SEQUENCE</scope>
    <source>
        <strain evidence="2">BF14</strain>
    </source>
</reference>
<dbReference type="Proteomes" id="UP001280415">
    <property type="component" value="Unassembled WGS sequence"/>
</dbReference>
<comment type="caution">
    <text evidence="2">The sequence shown here is derived from an EMBL/GenBank/DDBJ whole genome shotgun (WGS) entry which is preliminary data.</text>
</comment>
<dbReference type="Pfam" id="PF24240">
    <property type="entry name" value="DUF7448"/>
    <property type="match status" value="1"/>
</dbReference>
<protein>
    <recommendedName>
        <fullName evidence="1">DUF7448 domain-containing protein</fullName>
    </recommendedName>
</protein>
<proteinExistence type="predicted"/>
<evidence type="ECO:0000313" key="2">
    <source>
        <dbReference type="EMBL" id="MDV2912202.1"/>
    </source>
</evidence>
<accession>A0AAW8YTH3</accession>
<evidence type="ECO:0000313" key="3">
    <source>
        <dbReference type="Proteomes" id="UP001280415"/>
    </source>
</evidence>
<name>A0AAW8YTH3_PEDAC</name>
<dbReference type="AlphaFoldDB" id="A0AAW8YTH3"/>
<dbReference type="EMBL" id="JAWJAX010000018">
    <property type="protein sequence ID" value="MDV2912202.1"/>
    <property type="molecule type" value="Genomic_DNA"/>
</dbReference>
<organism evidence="2 3">
    <name type="scientific">Pediococcus acidilactici</name>
    <dbReference type="NCBI Taxonomy" id="1254"/>
    <lineage>
        <taxon>Bacteria</taxon>
        <taxon>Bacillati</taxon>
        <taxon>Bacillota</taxon>
        <taxon>Bacilli</taxon>
        <taxon>Lactobacillales</taxon>
        <taxon>Lactobacillaceae</taxon>
        <taxon>Pediococcus</taxon>
        <taxon>Pediococcus acidilactici group</taxon>
    </lineage>
</organism>
<dbReference type="RefSeq" id="WP_317052526.1">
    <property type="nucleotide sequence ID" value="NZ_CP140878.1"/>
</dbReference>
<feature type="domain" description="DUF7448" evidence="1">
    <location>
        <begin position="12"/>
        <end position="117"/>
    </location>
</feature>
<reference evidence="2" key="1">
    <citation type="journal article" date="2023" name="PeerJ">
        <title>Selection and evaluation of lactic acid bacteria from chicken feces in Thailand as potential probiotics.</title>
        <authorList>
            <person name="Khurajog B."/>
            <person name="Disastra Y."/>
            <person name="Lawwyne L.D."/>
            <person name="Sirichokchatchawan W."/>
            <person name="Niyomtham W."/>
            <person name="Yindee J."/>
            <person name="Hampson D.J."/>
            <person name="Prapasarakul N."/>
        </authorList>
    </citation>
    <scope>NUCLEOTIDE SEQUENCE</scope>
    <source>
        <strain evidence="2">BF14</strain>
    </source>
</reference>
<evidence type="ECO:0000259" key="1">
    <source>
        <dbReference type="Pfam" id="PF24240"/>
    </source>
</evidence>